<reference evidence="5 6" key="1">
    <citation type="submission" date="2024-04" db="EMBL/GenBank/DDBJ databases">
        <title>Defined microbial consortia suppress multidrug-resistant proinflammatory Enterobacteriaceae via ecological control.</title>
        <authorList>
            <person name="Furuichi M."/>
            <person name="Kawaguchi T."/>
            <person name="Pust M."/>
            <person name="Yasuma K."/>
            <person name="Plichta D."/>
            <person name="Hasegawa N."/>
            <person name="Ohya T."/>
            <person name="Bhattarai S."/>
            <person name="Sasajima S."/>
            <person name="Aoto Y."/>
            <person name="Tuganbaev T."/>
            <person name="Yaginuma M."/>
            <person name="Ueda M."/>
            <person name="Okahashi N."/>
            <person name="Amafuji K."/>
            <person name="Kiridooshi Y."/>
            <person name="Sugita K."/>
            <person name="Strazar M."/>
            <person name="Skelly A."/>
            <person name="Suda W."/>
            <person name="Hattori M."/>
            <person name="Nakamoto N."/>
            <person name="Caballero S."/>
            <person name="Norman J."/>
            <person name="Olle B."/>
            <person name="Tanoue T."/>
            <person name="Arita M."/>
            <person name="Bucci V."/>
            <person name="Atarashi K."/>
            <person name="Xavier R."/>
            <person name="Honda K."/>
        </authorList>
    </citation>
    <scope>NUCLEOTIDE SEQUENCE [LARGE SCALE GENOMIC DNA]</scope>
    <source>
        <strain evidence="6">k04-0078-D8-1</strain>
    </source>
</reference>
<organism evidence="5 6">
    <name type="scientific">Blautia hominis</name>
    <dbReference type="NCBI Taxonomy" id="2025493"/>
    <lineage>
        <taxon>Bacteria</taxon>
        <taxon>Bacillati</taxon>
        <taxon>Bacillota</taxon>
        <taxon>Clostridia</taxon>
        <taxon>Lachnospirales</taxon>
        <taxon>Lachnospiraceae</taxon>
        <taxon>Blautia</taxon>
    </lineage>
</organism>
<dbReference type="RefSeq" id="WP_390407498.1">
    <property type="nucleotide sequence ID" value="NZ_BAABYW010000001.1"/>
</dbReference>
<dbReference type="PANTHER" id="PTHR43312:SF1">
    <property type="entry name" value="NADP-DEPENDENT OXIDOREDUCTASE DOMAIN-CONTAINING PROTEIN"/>
    <property type="match status" value="1"/>
</dbReference>
<dbReference type="Pfam" id="PF13183">
    <property type="entry name" value="Fer4_8"/>
    <property type="match status" value="1"/>
</dbReference>
<dbReference type="CDD" id="cd19100">
    <property type="entry name" value="AKR_unchar"/>
    <property type="match status" value="1"/>
</dbReference>
<dbReference type="PANTHER" id="PTHR43312">
    <property type="entry name" value="D-THREO-ALDOSE 1-DEHYDROGENASE"/>
    <property type="match status" value="1"/>
</dbReference>
<dbReference type="InterPro" id="IPR053135">
    <property type="entry name" value="AKR2_Oxidoreductase"/>
</dbReference>
<evidence type="ECO:0000256" key="2">
    <source>
        <dbReference type="ARBA" id="ARBA00023004"/>
    </source>
</evidence>
<dbReference type="InterPro" id="IPR036812">
    <property type="entry name" value="NAD(P)_OxRdtase_dom_sf"/>
</dbReference>
<dbReference type="EMBL" id="BAABYW010000001">
    <property type="protein sequence ID" value="GAA6409614.1"/>
    <property type="molecule type" value="Genomic_DNA"/>
</dbReference>
<accession>A0ABQ0BDW2</accession>
<keyword evidence="2" id="KW-0408">Iron</keyword>
<dbReference type="InterPro" id="IPR017896">
    <property type="entry name" value="4Fe4S_Fe-S-bd"/>
</dbReference>
<dbReference type="Gene3D" id="3.20.20.100">
    <property type="entry name" value="NADP-dependent oxidoreductase domain"/>
    <property type="match status" value="1"/>
</dbReference>
<keyword evidence="6" id="KW-1185">Reference proteome</keyword>
<keyword evidence="1" id="KW-0479">Metal-binding</keyword>
<feature type="domain" description="4Fe-4S ferredoxin-type" evidence="4">
    <location>
        <begin position="327"/>
        <end position="356"/>
    </location>
</feature>
<evidence type="ECO:0000259" key="4">
    <source>
        <dbReference type="PROSITE" id="PS51379"/>
    </source>
</evidence>
<evidence type="ECO:0000256" key="3">
    <source>
        <dbReference type="ARBA" id="ARBA00023014"/>
    </source>
</evidence>
<dbReference type="PROSITE" id="PS00198">
    <property type="entry name" value="4FE4S_FER_1"/>
    <property type="match status" value="1"/>
</dbReference>
<evidence type="ECO:0000256" key="1">
    <source>
        <dbReference type="ARBA" id="ARBA00022723"/>
    </source>
</evidence>
<evidence type="ECO:0000313" key="6">
    <source>
        <dbReference type="Proteomes" id="UP001600943"/>
    </source>
</evidence>
<dbReference type="SUPFAM" id="SSF51430">
    <property type="entry name" value="NAD(P)-linked oxidoreductase"/>
    <property type="match status" value="1"/>
</dbReference>
<name>A0ABQ0BDW2_9FIRM</name>
<proteinExistence type="predicted"/>
<keyword evidence="3" id="KW-0411">Iron-sulfur</keyword>
<comment type="caution">
    <text evidence="5">The sequence shown here is derived from an EMBL/GenBank/DDBJ whole genome shotgun (WGS) entry which is preliminary data.</text>
</comment>
<sequence length="365" mass="40933">MEYRINRKTGDKISVLGMGTSAIAMAEEKEAAKTLEKAFEEGINYYDMATSHGSCFQVFGKVMRDVREKIFYQIHFGADYTKGAYGWTTDLETVKRSVDWQLEALKTDYIDYGFLHCLDEEADWKQHKKGGILQYLLRLREQGVVRHLGLSSHTPATAELVLDTGLPDMLMLSINPAYDYECGDEWGKGNVSERMRLYQRCETEGVGISVMKAFSGGQLLDAKTSPFGRALTAYQCIQYILDKPGVLTVLPGVRDHADLEYLLGFFRAEAKEKDYAVISSFAPKSAEGKCVYCDHCQPCPEGLAIALINKYYDLALAGDVLAGEHYKSLEKKADDCIGCGHCSQRCPFHVDQLGRMREISGYFGR</sequence>
<gene>
    <name evidence="5" type="ORF">K040078D81_37310</name>
</gene>
<dbReference type="InterPro" id="IPR023210">
    <property type="entry name" value="NADP_OxRdtase_dom"/>
</dbReference>
<evidence type="ECO:0000313" key="5">
    <source>
        <dbReference type="EMBL" id="GAA6409614.1"/>
    </source>
</evidence>
<dbReference type="PROSITE" id="PS51379">
    <property type="entry name" value="4FE4S_FER_2"/>
    <property type="match status" value="1"/>
</dbReference>
<protein>
    <submittedName>
        <fullName evidence="5">Aldo/keto reductase</fullName>
    </submittedName>
</protein>
<dbReference type="InterPro" id="IPR017900">
    <property type="entry name" value="4Fe4S_Fe_S_CS"/>
</dbReference>
<dbReference type="Pfam" id="PF00248">
    <property type="entry name" value="Aldo_ket_red"/>
    <property type="match status" value="1"/>
</dbReference>
<dbReference type="SUPFAM" id="SSF46548">
    <property type="entry name" value="alpha-helical ferredoxin"/>
    <property type="match status" value="1"/>
</dbReference>
<dbReference type="Proteomes" id="UP001600943">
    <property type="component" value="Unassembled WGS sequence"/>
</dbReference>